<keyword evidence="4" id="KW-1185">Reference proteome</keyword>
<dbReference type="NCBIfam" id="TIGR00095">
    <property type="entry name" value="16S rRNA (guanine(966)-N(2))-methyltransferase RsmD"/>
    <property type="match status" value="1"/>
</dbReference>
<dbReference type="InterPro" id="IPR004398">
    <property type="entry name" value="RNA_MeTrfase_RsmD"/>
</dbReference>
<protein>
    <submittedName>
        <fullName evidence="3">Methyltransferase</fullName>
        <ecNumber evidence="3">2.1.1.-</ecNumber>
    </submittedName>
</protein>
<dbReference type="InterPro" id="IPR002052">
    <property type="entry name" value="DNA_methylase_N6_adenine_CS"/>
</dbReference>
<proteinExistence type="predicted"/>
<dbReference type="RefSeq" id="WP_041018019.1">
    <property type="nucleotide sequence ID" value="NZ_CCEJ010000008.1"/>
</dbReference>
<dbReference type="eggNOG" id="COG0742">
    <property type="taxonomic scope" value="Bacteria"/>
</dbReference>
<comment type="caution">
    <text evidence="3">The sequence shown here is derived from an EMBL/GenBank/DDBJ whole genome shotgun (WGS) entry which is preliminary data.</text>
</comment>
<dbReference type="Gene3D" id="3.40.50.150">
    <property type="entry name" value="Vaccinia Virus protein VP39"/>
    <property type="match status" value="1"/>
</dbReference>
<keyword evidence="1 3" id="KW-0489">Methyltransferase</keyword>
<dbReference type="PANTHER" id="PTHR43542">
    <property type="entry name" value="METHYLTRANSFERASE"/>
    <property type="match status" value="1"/>
</dbReference>
<dbReference type="InterPro" id="IPR029063">
    <property type="entry name" value="SAM-dependent_MTases_sf"/>
</dbReference>
<dbReference type="GO" id="GO:0031167">
    <property type="term" value="P:rRNA methylation"/>
    <property type="evidence" value="ECO:0007669"/>
    <property type="project" value="InterPro"/>
</dbReference>
<dbReference type="Pfam" id="PF03602">
    <property type="entry name" value="Cons_hypoth95"/>
    <property type="match status" value="1"/>
</dbReference>
<dbReference type="STRING" id="1437425.CSEC_1667"/>
<gene>
    <name evidence="3" type="ORF">CSEC_1667</name>
</gene>
<dbReference type="AlphaFoldDB" id="A0A090D2A5"/>
<accession>A0A090D2A5</accession>
<dbReference type="Proteomes" id="UP000031552">
    <property type="component" value="Unassembled WGS sequence"/>
</dbReference>
<dbReference type="PROSITE" id="PS00092">
    <property type="entry name" value="N6_MTASE"/>
    <property type="match status" value="1"/>
</dbReference>
<reference evidence="3" key="1">
    <citation type="submission" date="2013-12" db="EMBL/GenBank/DDBJ databases">
        <authorList>
            <person name="Linke B."/>
        </authorList>
    </citation>
    <scope>NUCLEOTIDE SEQUENCE [LARGE SCALE GENOMIC DNA]</scope>
    <source>
        <strain evidence="3">CRIB-18</strain>
    </source>
</reference>
<evidence type="ECO:0000256" key="1">
    <source>
        <dbReference type="ARBA" id="ARBA00022603"/>
    </source>
</evidence>
<organism evidence="3 4">
    <name type="scientific">Candidatus Criblamydia sequanensis CRIB-18</name>
    <dbReference type="NCBI Taxonomy" id="1437425"/>
    <lineage>
        <taxon>Bacteria</taxon>
        <taxon>Pseudomonadati</taxon>
        <taxon>Chlamydiota</taxon>
        <taxon>Chlamydiia</taxon>
        <taxon>Parachlamydiales</taxon>
        <taxon>Candidatus Criblamydiaceae</taxon>
        <taxon>Candidatus Criblamydia</taxon>
    </lineage>
</organism>
<dbReference type="PANTHER" id="PTHR43542:SF1">
    <property type="entry name" value="METHYLTRANSFERASE"/>
    <property type="match status" value="1"/>
</dbReference>
<sequence>MRIIAGNLKNRVLKSPKGKKTRPTTGLLREAVFSILQNDIEGAVFLDLFAGTGAMGFEALSRGAKKAYFVESDRDAFFCLKENSLELDLKEQVSLIKASAFKAMDQFSKEALSFDIIYIDPPYGEEVWHSGEKKPLALRVVESLFKLSLLKENGFLFLEEGEKTFLDEAALADLPLVQKRKYGKSVLYIFRKT</sequence>
<dbReference type="GO" id="GO:0003676">
    <property type="term" value="F:nucleic acid binding"/>
    <property type="evidence" value="ECO:0007669"/>
    <property type="project" value="InterPro"/>
</dbReference>
<keyword evidence="2 3" id="KW-0808">Transferase</keyword>
<evidence type="ECO:0000313" key="4">
    <source>
        <dbReference type="Proteomes" id="UP000031552"/>
    </source>
</evidence>
<evidence type="ECO:0000313" key="3">
    <source>
        <dbReference type="EMBL" id="CDR34480.1"/>
    </source>
</evidence>
<dbReference type="CDD" id="cd02440">
    <property type="entry name" value="AdoMet_MTases"/>
    <property type="match status" value="1"/>
</dbReference>
<name>A0A090D2A5_9BACT</name>
<evidence type="ECO:0000256" key="2">
    <source>
        <dbReference type="ARBA" id="ARBA00022679"/>
    </source>
</evidence>
<dbReference type="PIRSF" id="PIRSF004553">
    <property type="entry name" value="CHP00095"/>
    <property type="match status" value="1"/>
</dbReference>
<reference evidence="3" key="2">
    <citation type="submission" date="2014-09" db="EMBL/GenBank/DDBJ databases">
        <title>Criblamydia sequanensis harbors a mega-plasmid encoding arsenite resistance.</title>
        <authorList>
            <person name="Bertelli C."/>
            <person name="Goesmann A."/>
            <person name="Greub G."/>
        </authorList>
    </citation>
    <scope>NUCLEOTIDE SEQUENCE [LARGE SCALE GENOMIC DNA]</scope>
    <source>
        <strain evidence="3">CRIB-18</strain>
    </source>
</reference>
<dbReference type="SUPFAM" id="SSF53335">
    <property type="entry name" value="S-adenosyl-L-methionine-dependent methyltransferases"/>
    <property type="match status" value="1"/>
</dbReference>
<dbReference type="GO" id="GO:0008168">
    <property type="term" value="F:methyltransferase activity"/>
    <property type="evidence" value="ECO:0007669"/>
    <property type="project" value="UniProtKB-KW"/>
</dbReference>
<dbReference type="EC" id="2.1.1.-" evidence="3"/>
<dbReference type="EMBL" id="CCEJ010000008">
    <property type="protein sequence ID" value="CDR34480.1"/>
    <property type="molecule type" value="Genomic_DNA"/>
</dbReference>